<evidence type="ECO:0000256" key="8">
    <source>
        <dbReference type="ARBA" id="ARBA00022989"/>
    </source>
</evidence>
<dbReference type="InterPro" id="IPR001503">
    <property type="entry name" value="Glyco_trans_10"/>
</dbReference>
<dbReference type="GO" id="GO:0046920">
    <property type="term" value="F:alpha-(1-&gt;3)-fucosyltransferase activity"/>
    <property type="evidence" value="ECO:0007669"/>
    <property type="project" value="TreeGrafter"/>
</dbReference>
<accession>A0A6P4Z5Y9</accession>
<dbReference type="EC" id="2.4.1.-" evidence="11"/>
<evidence type="ECO:0000256" key="2">
    <source>
        <dbReference type="ARBA" id="ARBA00004922"/>
    </source>
</evidence>
<dbReference type="Pfam" id="PF00852">
    <property type="entry name" value="Glyco_transf_10"/>
    <property type="match status" value="1"/>
</dbReference>
<dbReference type="UniPathway" id="UPA00378"/>
<evidence type="ECO:0000259" key="12">
    <source>
        <dbReference type="Pfam" id="PF00852"/>
    </source>
</evidence>
<dbReference type="InterPro" id="IPR031481">
    <property type="entry name" value="Glyco_tran_10_N"/>
</dbReference>
<comment type="subcellular location">
    <subcellularLocation>
        <location evidence="11">Golgi apparatus</location>
        <location evidence="11">Golgi stack membrane</location>
        <topology evidence="11">Single-pass type II membrane protein</topology>
    </subcellularLocation>
    <subcellularLocation>
        <location evidence="1">Membrane</location>
        <topology evidence="1">Single-pass membrane protein</topology>
    </subcellularLocation>
</comment>
<evidence type="ECO:0000256" key="10">
    <source>
        <dbReference type="ARBA" id="ARBA00023180"/>
    </source>
</evidence>
<feature type="transmembrane region" description="Helical" evidence="11">
    <location>
        <begin position="25"/>
        <end position="45"/>
    </location>
</feature>
<evidence type="ECO:0000256" key="7">
    <source>
        <dbReference type="ARBA" id="ARBA00022968"/>
    </source>
</evidence>
<dbReference type="PANTHER" id="PTHR11929:SF145">
    <property type="entry name" value="ALPHA-(1,3)-FUCOSYLTRANSFERASE FUT-1"/>
    <property type="match status" value="1"/>
</dbReference>
<protein>
    <recommendedName>
        <fullName evidence="11">Fucosyltransferase</fullName>
        <ecNumber evidence="11">2.4.1.-</ecNumber>
    </recommendedName>
</protein>
<dbReference type="PANTHER" id="PTHR11929">
    <property type="entry name" value="ALPHA- 1,3 -FUCOSYLTRANSFERASE"/>
    <property type="match status" value="1"/>
</dbReference>
<gene>
    <name evidence="15" type="primary">LOC109470496</name>
</gene>
<reference evidence="15" key="1">
    <citation type="submission" date="2025-08" db="UniProtKB">
        <authorList>
            <consortium name="RefSeq"/>
        </authorList>
    </citation>
    <scope>IDENTIFICATION</scope>
    <source>
        <tissue evidence="15">Gonad</tissue>
    </source>
</reference>
<feature type="domain" description="Fucosyltransferase N-terminal" evidence="13">
    <location>
        <begin position="109"/>
        <end position="214"/>
    </location>
</feature>
<sequence>MFQVVVALNNILQVSNSRKMRAPRVFCAFILIILMSIFGFLFKLGSFSNYIRPPFKAHSATYLHVQNAHSHFGALKKGISTPHNHPSTFYKTWNDNTAFRTGDRLMPMKIVIWTTFFGRNYSSKLLACPSLRKSCTLTTDRQQVAEADAVVFHFWDTPKIYNRSAMPSVRLPHQYWVWYAKECPENNRNVDLTSYSGVYNWTMTYRNDSDIPGPLGSLYQIYNLLMGKGLKENSTEKSGLVVWFVSKCYKYFPRHIYATELSRYIPIDVFGGCGRRICPRANNTCKDNIVSQYKFYLAFESYSCKEYITEKFWHNALKNGVVPIVIGPPKSDYEKFTPPNSFIHVDDFESPEALASYIKMLDRNDDKYNQYFSWRTNRPKLIPEILGQWCLLCTKLINTSSAEKKVYTDLERWWKGENYEFCKPLVLTDNIFDVNYLTHYNTNSSVLQTL</sequence>
<keyword evidence="7" id="KW-0735">Signal-anchor</keyword>
<keyword evidence="6 11" id="KW-0812">Transmembrane</keyword>
<proteinExistence type="inferred from homology"/>
<keyword evidence="4 11" id="KW-0328">Glycosyltransferase</keyword>
<evidence type="ECO:0000256" key="6">
    <source>
        <dbReference type="ARBA" id="ARBA00022692"/>
    </source>
</evidence>
<dbReference type="Pfam" id="PF17039">
    <property type="entry name" value="Glyco_tran_10_N"/>
    <property type="match status" value="1"/>
</dbReference>
<keyword evidence="11" id="KW-0333">Golgi apparatus</keyword>
<evidence type="ECO:0000256" key="9">
    <source>
        <dbReference type="ARBA" id="ARBA00023136"/>
    </source>
</evidence>
<evidence type="ECO:0000256" key="11">
    <source>
        <dbReference type="RuleBase" id="RU003832"/>
    </source>
</evidence>
<dbReference type="FunFam" id="3.40.50.11660:FF:000004">
    <property type="entry name" value="Glycoprotein 3-alpha-L-fucosyltransferase A"/>
    <property type="match status" value="1"/>
</dbReference>
<comment type="pathway">
    <text evidence="2">Protein modification; protein glycosylation.</text>
</comment>
<evidence type="ECO:0000256" key="3">
    <source>
        <dbReference type="ARBA" id="ARBA00008919"/>
    </source>
</evidence>
<dbReference type="Proteomes" id="UP000515135">
    <property type="component" value="Unplaced"/>
</dbReference>
<keyword evidence="9 11" id="KW-0472">Membrane</keyword>
<keyword evidence="10" id="KW-0325">Glycoprotein</keyword>
<evidence type="ECO:0000259" key="13">
    <source>
        <dbReference type="Pfam" id="PF17039"/>
    </source>
</evidence>
<keyword evidence="14" id="KW-1185">Reference proteome</keyword>
<dbReference type="SUPFAM" id="SSF53756">
    <property type="entry name" value="UDP-Glycosyltransferase/glycogen phosphorylase"/>
    <property type="match status" value="1"/>
</dbReference>
<evidence type="ECO:0000313" key="14">
    <source>
        <dbReference type="Proteomes" id="UP000515135"/>
    </source>
</evidence>
<name>A0A6P4Z5Y9_BRABE</name>
<evidence type="ECO:0000256" key="1">
    <source>
        <dbReference type="ARBA" id="ARBA00004167"/>
    </source>
</evidence>
<feature type="domain" description="Fucosyltransferase C-terminal" evidence="12">
    <location>
        <begin position="236"/>
        <end position="413"/>
    </location>
</feature>
<dbReference type="OrthoDB" id="427096at2759"/>
<dbReference type="Gene3D" id="3.40.50.11660">
    <property type="entry name" value="Glycosyl transferase family 10, C-terminal domain"/>
    <property type="match status" value="1"/>
</dbReference>
<keyword evidence="5 11" id="KW-0808">Transferase</keyword>
<dbReference type="GeneID" id="109470496"/>
<comment type="similarity">
    <text evidence="3 11">Belongs to the glycosyltransferase 10 family.</text>
</comment>
<dbReference type="InterPro" id="IPR055270">
    <property type="entry name" value="Glyco_tran_10_C"/>
</dbReference>
<evidence type="ECO:0000313" key="15">
    <source>
        <dbReference type="RefSeq" id="XP_019625016.1"/>
    </source>
</evidence>
<dbReference type="InterPro" id="IPR038577">
    <property type="entry name" value="GT10-like_C_sf"/>
</dbReference>
<dbReference type="AlphaFoldDB" id="A0A6P4Z5Y9"/>
<evidence type="ECO:0000256" key="5">
    <source>
        <dbReference type="ARBA" id="ARBA00022679"/>
    </source>
</evidence>
<dbReference type="GO" id="GO:0032580">
    <property type="term" value="C:Golgi cisterna membrane"/>
    <property type="evidence" value="ECO:0007669"/>
    <property type="project" value="UniProtKB-SubCell"/>
</dbReference>
<organism evidence="14 15">
    <name type="scientific">Branchiostoma belcheri</name>
    <name type="common">Amphioxus</name>
    <dbReference type="NCBI Taxonomy" id="7741"/>
    <lineage>
        <taxon>Eukaryota</taxon>
        <taxon>Metazoa</taxon>
        <taxon>Chordata</taxon>
        <taxon>Cephalochordata</taxon>
        <taxon>Leptocardii</taxon>
        <taxon>Amphioxiformes</taxon>
        <taxon>Branchiostomatidae</taxon>
        <taxon>Branchiostoma</taxon>
    </lineage>
</organism>
<keyword evidence="8 11" id="KW-1133">Transmembrane helix</keyword>
<dbReference type="RefSeq" id="XP_019625016.1">
    <property type="nucleotide sequence ID" value="XM_019769457.1"/>
</dbReference>
<dbReference type="KEGG" id="bbel:109470496"/>
<evidence type="ECO:0000256" key="4">
    <source>
        <dbReference type="ARBA" id="ARBA00022676"/>
    </source>
</evidence>